<dbReference type="Proteomes" id="UP000594454">
    <property type="component" value="Chromosome 2"/>
</dbReference>
<reference evidence="2 3" key="1">
    <citation type="submission" date="2020-11" db="EMBL/GenBank/DDBJ databases">
        <authorList>
            <person name="Wallbank WR R."/>
            <person name="Pardo Diaz C."/>
            <person name="Kozak K."/>
            <person name="Martin S."/>
            <person name="Jiggins C."/>
            <person name="Moest M."/>
            <person name="Warren A I."/>
            <person name="Generalovic N T."/>
            <person name="Byers J.R.P. K."/>
            <person name="Montejo-Kovacevich G."/>
            <person name="Yen C E."/>
        </authorList>
    </citation>
    <scope>NUCLEOTIDE SEQUENCE [LARGE SCALE GENOMIC DNA]</scope>
</reference>
<keyword evidence="1" id="KW-1133">Transmembrane helix</keyword>
<accession>A0A7R8YQB6</accession>
<evidence type="ECO:0000313" key="2">
    <source>
        <dbReference type="EMBL" id="CAD7081513.1"/>
    </source>
</evidence>
<keyword evidence="1" id="KW-0812">Transmembrane</keyword>
<protein>
    <submittedName>
        <fullName evidence="2">Uncharacterized protein</fullName>
    </submittedName>
</protein>
<keyword evidence="1" id="KW-0472">Membrane</keyword>
<organism evidence="2 3">
    <name type="scientific">Hermetia illucens</name>
    <name type="common">Black soldier fly</name>
    <dbReference type="NCBI Taxonomy" id="343691"/>
    <lineage>
        <taxon>Eukaryota</taxon>
        <taxon>Metazoa</taxon>
        <taxon>Ecdysozoa</taxon>
        <taxon>Arthropoda</taxon>
        <taxon>Hexapoda</taxon>
        <taxon>Insecta</taxon>
        <taxon>Pterygota</taxon>
        <taxon>Neoptera</taxon>
        <taxon>Endopterygota</taxon>
        <taxon>Diptera</taxon>
        <taxon>Brachycera</taxon>
        <taxon>Stratiomyomorpha</taxon>
        <taxon>Stratiomyidae</taxon>
        <taxon>Hermetiinae</taxon>
        <taxon>Hermetia</taxon>
    </lineage>
</organism>
<feature type="transmembrane region" description="Helical" evidence="1">
    <location>
        <begin position="86"/>
        <end position="106"/>
    </location>
</feature>
<evidence type="ECO:0000256" key="1">
    <source>
        <dbReference type="SAM" id="Phobius"/>
    </source>
</evidence>
<keyword evidence="3" id="KW-1185">Reference proteome</keyword>
<dbReference type="AlphaFoldDB" id="A0A7R8YQB6"/>
<name>A0A7R8YQB6_HERIL</name>
<sequence>MLDNLNLGSHSSLNEDVAFKKAAPFSELLQRNSKNSPSEVDCKECEQPLSIALNKQKDKVLALDSKGSSQRSGHTTANLQHKQITLYIYLWLSSCMSIANIIKLAYRS</sequence>
<dbReference type="InParanoid" id="A0A7R8YQB6"/>
<evidence type="ECO:0000313" key="3">
    <source>
        <dbReference type="Proteomes" id="UP000594454"/>
    </source>
</evidence>
<proteinExistence type="predicted"/>
<dbReference type="EMBL" id="LR899010">
    <property type="protein sequence ID" value="CAD7081513.1"/>
    <property type="molecule type" value="Genomic_DNA"/>
</dbReference>
<gene>
    <name evidence="2" type="ORF">HERILL_LOCUS4612</name>
</gene>